<evidence type="ECO:0000313" key="2">
    <source>
        <dbReference type="Proteomes" id="UP000616151"/>
    </source>
</evidence>
<name>A0ACC5R2P3_9HYPH</name>
<keyword evidence="2" id="KW-1185">Reference proteome</keyword>
<protein>
    <submittedName>
        <fullName evidence="1">Amidohydrolase</fullName>
    </submittedName>
</protein>
<accession>A0ACC5R2P3</accession>
<gene>
    <name evidence="1" type="ORF">JHL16_11055</name>
</gene>
<evidence type="ECO:0000313" key="1">
    <source>
        <dbReference type="EMBL" id="MBK1866893.1"/>
    </source>
</evidence>
<dbReference type="EMBL" id="JAENHL010000006">
    <property type="protein sequence ID" value="MBK1866893.1"/>
    <property type="molecule type" value="Genomic_DNA"/>
</dbReference>
<organism evidence="1 2">
    <name type="scientific">Taklimakanibacter albus</name>
    <dbReference type="NCBI Taxonomy" id="2800327"/>
    <lineage>
        <taxon>Bacteria</taxon>
        <taxon>Pseudomonadati</taxon>
        <taxon>Pseudomonadota</taxon>
        <taxon>Alphaproteobacteria</taxon>
        <taxon>Hyphomicrobiales</taxon>
        <taxon>Aestuariivirgaceae</taxon>
        <taxon>Taklimakanibacter</taxon>
    </lineage>
</organism>
<comment type="caution">
    <text evidence="1">The sequence shown here is derived from an EMBL/GenBank/DDBJ whole genome shotgun (WGS) entry which is preliminary data.</text>
</comment>
<sequence>MTSSTAHDRLTAHAGELRAIRHDLHQYPELAFEEKRTSEIVARELDRLGFQVTQGLGGTGVVGTLSSGHGRKSIGLRADMDALPINETTGLAYASKTAGKMHACGHDGHTTVLLGAARYLAETRNFDGTVHLIFQPAEENIGGAQRMIEDGLFKRFPCDAVFAFHNWPGMPLGQFAVRPGTIMAAVDTPIVIISGPGGHGALPHKSADPIVAAAAVVTALQTIVARNVDPTEPAVVTVGTFNAGTACNVIPESAKLEISVRSCSPPVRKLLAERIQAIVKGVAEAHGCRAAIDYEMGYPATINTADETAFARAVAAELQGDHPIIDLPAPTMISEDFAYMLEARPGCYFMLGNGDGPERKMLHTPDYDFNDDLLVIAAGQFSRMAEGFLAKA</sequence>
<reference evidence="1" key="1">
    <citation type="submission" date="2021-01" db="EMBL/GenBank/DDBJ databases">
        <authorList>
            <person name="Sun Q."/>
        </authorList>
    </citation>
    <scope>NUCLEOTIDE SEQUENCE</scope>
    <source>
        <strain evidence="1">YIM B02566</strain>
    </source>
</reference>
<proteinExistence type="predicted"/>
<dbReference type="Proteomes" id="UP000616151">
    <property type="component" value="Unassembled WGS sequence"/>
</dbReference>